<sequence length="344" mass="40276">MGNLSNSIDLFEKNGTGISNHCEFKIKRTMYKESSDFEIITYIIRYNNTYHFRDKSFFSVSVDDFNDVTVFGYYDPSTKRDVVDKVEVYYSIFKRRNPLIIVFTTRDGRKRYYYYKRLCNNQYVYHSLPNEHFGENELKEELVNENNKVNKTLIFKLELGNNINVKQIPESVDDQLTIGRGDKFKKVMFVPNSDTSEGGSPGGPFVLHNDNLFTLKPRGHGIKNEINASHLVEMDNREINAIRIYYSKSGNVALLVEFIEKGFRHQYIRKDKDGYYWEKGTINYNNECDLENKLKQVKSYSDSNDIITYILYRSNSHNNSSFEQQVDSYSDSSEYTHTSSETSK</sequence>
<accession>A0A976M908</accession>
<organism evidence="2 3">
    <name type="scientific">Theileria orientalis</name>
    <dbReference type="NCBI Taxonomy" id="68886"/>
    <lineage>
        <taxon>Eukaryota</taxon>
        <taxon>Sar</taxon>
        <taxon>Alveolata</taxon>
        <taxon>Apicomplexa</taxon>
        <taxon>Aconoidasida</taxon>
        <taxon>Piroplasmida</taxon>
        <taxon>Theileriidae</taxon>
        <taxon>Theileria</taxon>
    </lineage>
</organism>
<name>A0A976M908_THEOR</name>
<gene>
    <name evidence="2" type="ORF">MACJ_001697</name>
</gene>
<feature type="region of interest" description="Disordered" evidence="1">
    <location>
        <begin position="320"/>
        <end position="344"/>
    </location>
</feature>
<dbReference type="Proteomes" id="UP000244803">
    <property type="component" value="Chromosome 2"/>
</dbReference>
<proteinExistence type="predicted"/>
<dbReference type="AlphaFoldDB" id="A0A976M908"/>
<reference evidence="2" key="1">
    <citation type="submission" date="2022-07" db="EMBL/GenBank/DDBJ databases">
        <title>Evaluation of T. orientalis genome assembly methods using nanopore sequencing and analysis of variation between genomes.</title>
        <authorList>
            <person name="Yam J."/>
            <person name="Micallef M.L."/>
            <person name="Liu M."/>
            <person name="Djordjevic S.P."/>
            <person name="Bogema D.R."/>
            <person name="Jenkins C."/>
        </authorList>
    </citation>
    <scope>NUCLEOTIDE SEQUENCE</scope>
    <source>
        <strain evidence="2">Fish Creek</strain>
    </source>
</reference>
<dbReference type="EMBL" id="CP056068">
    <property type="protein sequence ID" value="UKJ90762.2"/>
    <property type="molecule type" value="Genomic_DNA"/>
</dbReference>
<evidence type="ECO:0000256" key="1">
    <source>
        <dbReference type="SAM" id="MobiDB-lite"/>
    </source>
</evidence>
<protein>
    <submittedName>
        <fullName evidence="2">Uncharacterized protein</fullName>
    </submittedName>
</protein>
<dbReference type="OrthoDB" id="10303042at2759"/>
<feature type="compositionally biased region" description="Low complexity" evidence="1">
    <location>
        <begin position="327"/>
        <end position="344"/>
    </location>
</feature>
<evidence type="ECO:0000313" key="3">
    <source>
        <dbReference type="Proteomes" id="UP000244803"/>
    </source>
</evidence>
<evidence type="ECO:0000313" key="2">
    <source>
        <dbReference type="EMBL" id="UKJ90762.2"/>
    </source>
</evidence>